<accession>Q7MGS3</accession>
<proteinExistence type="predicted"/>
<dbReference type="Proteomes" id="UP000002675">
    <property type="component" value="Chromosome I"/>
</dbReference>
<dbReference type="AlphaFoldDB" id="Q7MGS3"/>
<name>Q7MGS3_VIBVY</name>
<evidence type="ECO:0000313" key="1">
    <source>
        <dbReference type="EMBL" id="BAC95918.1"/>
    </source>
</evidence>
<dbReference type="EMBL" id="BA000037">
    <property type="protein sequence ID" value="BAC95918.1"/>
    <property type="molecule type" value="Genomic_DNA"/>
</dbReference>
<dbReference type="HOGENOM" id="CLU_3259769_0_0_6"/>
<organism evidence="1 2">
    <name type="scientific">Vibrio vulnificus (strain YJ016)</name>
    <dbReference type="NCBI Taxonomy" id="196600"/>
    <lineage>
        <taxon>Bacteria</taxon>
        <taxon>Pseudomonadati</taxon>
        <taxon>Pseudomonadota</taxon>
        <taxon>Gammaproteobacteria</taxon>
        <taxon>Vibrionales</taxon>
        <taxon>Vibrionaceae</taxon>
        <taxon>Vibrio</taxon>
    </lineage>
</organism>
<gene>
    <name evidence="1" type="ordered locus">VV3153</name>
</gene>
<sequence length="42" mass="4910">MSGVLCQQNMLLFPHRNNNTWENSRVMQGPTFPTLHRELVVI</sequence>
<evidence type="ECO:0000313" key="2">
    <source>
        <dbReference type="Proteomes" id="UP000002675"/>
    </source>
</evidence>
<dbReference type="KEGG" id="vvy:VV3153"/>
<protein>
    <submittedName>
        <fullName evidence="1">Uncharacterized protein</fullName>
    </submittedName>
</protein>
<reference evidence="1 2" key="1">
    <citation type="journal article" date="2003" name="Genome Res.">
        <title>Comparative genome analysis of Vibrio vulnificus, a marine pathogen.</title>
        <authorList>
            <person name="Chen C.Y."/>
            <person name="Wu K.M."/>
            <person name="Chang Y.C."/>
            <person name="Chang C.H."/>
            <person name="Tsai H.C."/>
            <person name="Liao T.L."/>
            <person name="Liu Y.M."/>
            <person name="Chen H.J."/>
            <person name="Shen A.B."/>
            <person name="Li J.C."/>
            <person name="Su T.L."/>
            <person name="Shao C.P."/>
            <person name="Lee C.T."/>
            <person name="Hor L.I."/>
            <person name="Tsai S.F."/>
        </authorList>
    </citation>
    <scope>NUCLEOTIDE SEQUENCE [LARGE SCALE GENOMIC DNA]</scope>
    <source>
        <strain evidence="1 2">YJ016</strain>
    </source>
</reference>